<reference evidence="1" key="1">
    <citation type="journal article" date="2014" name="PLoS Genet.">
        <title>The Genome of Spironucleus salmonicida Highlights a Fish Pathogen Adapted to Fluctuating Environments.</title>
        <authorList>
            <person name="Xu F."/>
            <person name="Jerlstrom-Hultqvist J."/>
            <person name="Einarsson E."/>
            <person name="Astvaldsson A."/>
            <person name="Svard S.G."/>
            <person name="Andersson J.O."/>
        </authorList>
    </citation>
    <scope>NUCLEOTIDE SEQUENCE</scope>
</reference>
<sequence length="304" mass="35943">MTILYQSCFGNSIEILANINDKIISNQQQILLFEKLQSFYFEGFQKLQKMLQNHQINDYSDEFCSSQILNIISQQSKLFYQLSNQLSTIISKQQKLNQNSKEKLGIIKTKSSYNQNLVNKLRFQVEKDESLVKLNAHKVQKRNLELELNPVLSNQTKLQKQEEKLEKLVKKQFDTVEKTTEQEKLLSQFEINSLKYLQKIDRERILQQKEMLVCVLASFKLFNSIQFDNFDNVICSYNLDKFQIQIQQKFQSTFDPINVTNFKDYSRQILTLPRGGTIQEEIEKAQQEILKYERFVNKDNDSTE</sequence>
<evidence type="ECO:0000313" key="1">
    <source>
        <dbReference type="EMBL" id="EST45066.1"/>
    </source>
</evidence>
<proteinExistence type="predicted"/>
<protein>
    <submittedName>
        <fullName evidence="1">Uncharacterized protein</fullName>
    </submittedName>
</protein>
<organism evidence="1">
    <name type="scientific">Spironucleus salmonicida</name>
    <dbReference type="NCBI Taxonomy" id="348837"/>
    <lineage>
        <taxon>Eukaryota</taxon>
        <taxon>Metamonada</taxon>
        <taxon>Diplomonadida</taxon>
        <taxon>Hexamitidae</taxon>
        <taxon>Hexamitinae</taxon>
        <taxon>Spironucleus</taxon>
    </lineage>
</organism>
<accession>V6LMX9</accession>
<name>V6LMX9_9EUKA</name>
<dbReference type="EMBL" id="KI546101">
    <property type="protein sequence ID" value="EST45066.1"/>
    <property type="molecule type" value="Genomic_DNA"/>
</dbReference>
<gene>
    <name evidence="1" type="ORF">SS50377_15086</name>
</gene>
<dbReference type="AlphaFoldDB" id="V6LMX9"/>